<dbReference type="HOGENOM" id="CLU_646574_0_0_2"/>
<organism evidence="1 2">
    <name type="scientific">Methanopyrus kandleri (strain AV19 / DSM 6324 / JCM 9639 / NBRC 100938)</name>
    <dbReference type="NCBI Taxonomy" id="190192"/>
    <lineage>
        <taxon>Archaea</taxon>
        <taxon>Methanobacteriati</taxon>
        <taxon>Methanobacteriota</taxon>
        <taxon>Methanomada group</taxon>
        <taxon>Methanopyri</taxon>
        <taxon>Methanopyrales</taxon>
        <taxon>Methanopyraceae</taxon>
        <taxon>Methanopyrus</taxon>
    </lineage>
</organism>
<dbReference type="InParanoid" id="Q8TXZ6"/>
<dbReference type="EMBL" id="AE009439">
    <property type="protein sequence ID" value="AAM01726.1"/>
    <property type="molecule type" value="Genomic_DNA"/>
</dbReference>
<gene>
    <name evidence="1" type="ordered locus">MK0511</name>
</gene>
<dbReference type="AlphaFoldDB" id="Q8TXZ6"/>
<dbReference type="SUPFAM" id="SSF48239">
    <property type="entry name" value="Terpenoid cyclases/Protein prenyltransferases"/>
    <property type="match status" value="1"/>
</dbReference>
<dbReference type="InterPro" id="IPR008930">
    <property type="entry name" value="Terpenoid_cyclase/PrenylTrfase"/>
</dbReference>
<dbReference type="Gene3D" id="1.50.10.20">
    <property type="match status" value="2"/>
</dbReference>
<dbReference type="Proteomes" id="UP000001826">
    <property type="component" value="Chromosome"/>
</dbReference>
<protein>
    <submittedName>
        <fullName evidence="1">Terpene cyclase/mutase family protein</fullName>
    </submittedName>
</protein>
<evidence type="ECO:0000313" key="1">
    <source>
        <dbReference type="EMBL" id="AAM01726.1"/>
    </source>
</evidence>
<dbReference type="PaxDb" id="190192-MK0511"/>
<dbReference type="CDD" id="cd02889">
    <property type="entry name" value="SQCY"/>
    <property type="match status" value="1"/>
</dbReference>
<dbReference type="STRING" id="190192.MK0511"/>
<dbReference type="EnsemblBacteria" id="AAM01726">
    <property type="protein sequence ID" value="AAM01726"/>
    <property type="gene ID" value="MK0511"/>
</dbReference>
<proteinExistence type="predicted"/>
<keyword evidence="2" id="KW-1185">Reference proteome</keyword>
<reference evidence="1 2" key="1">
    <citation type="journal article" date="2002" name="Proc. Natl. Acad. Sci. U.S.A.">
        <title>The complete genome of hyperthermophile Methanopyrus kandleri AV19 and monophyly of archaeal methanogens.</title>
        <authorList>
            <person name="Slesarev A.I."/>
            <person name="Mezhevaya K.V."/>
            <person name="Makarova K.S."/>
            <person name="Polushin N.N."/>
            <person name="Shcherbinina O.V."/>
            <person name="Shakhova V.V."/>
            <person name="Belova G.I."/>
            <person name="Aravind L."/>
            <person name="Natale D.A."/>
            <person name="Rogozin I.B."/>
            <person name="Tatusov R.L."/>
            <person name="Wolf Y.I."/>
            <person name="Stetter K.O."/>
            <person name="Malykh A.G."/>
            <person name="Koonin E.V."/>
            <person name="Kozyavkin S.A."/>
        </authorList>
    </citation>
    <scope>NUCLEOTIDE SEQUENCE [LARGE SCALE GENOMIC DNA]</scope>
    <source>
        <strain evidence="2">AV19 / DSM 6324 / JCM 9639 / NBRC 100938</strain>
    </source>
</reference>
<evidence type="ECO:0000313" key="2">
    <source>
        <dbReference type="Proteomes" id="UP000001826"/>
    </source>
</evidence>
<sequence length="424" mass="46944">MVSPFSIQPRPPTPIMLIRGCGNTSLTHDKVLTFVVATLCLLGAAKADLVSDVQQRCEQAVDWLLTNQQPDGGWLYEGYGDKSSAMDTGVVLLGLCEAYDRLPQDQQCKVREAVDRGVEYILKCWDGDRKMFWDYPDGGGKEEYMPMYTVHALMGLIAVEKKFPDIAEKHGVSKYIDEALEKLLSMQNDDGSWSNFGPGSWSSPGRCTGLVVWLAEWSGRYGPSDERIAKGLKYIENHLEKSPLGGLISSNGPKIDFTVWDMLAFYFSGDEYYRSFVPKLQEGVLGFQHKDDEFAGAFAAHTSVYDSEYGPEGTAAPCPHKTARVLFALMLTGADPNDDRVKKAVEFLLNTKSQSEGAWFWPTMNDPSKPDNNPMKAYCTGWCLAALGAWLQKVPAKKHGIPVSPLMVALAFIPARRAWQAGTP</sequence>
<dbReference type="KEGG" id="mka:MK0511"/>
<name>Q8TXZ6_METKA</name>
<accession>Q8TXZ6</accession>